<evidence type="ECO:0008006" key="4">
    <source>
        <dbReference type="Google" id="ProtNLM"/>
    </source>
</evidence>
<feature type="compositionally biased region" description="Basic and acidic residues" evidence="1">
    <location>
        <begin position="97"/>
        <end position="106"/>
    </location>
</feature>
<name>A0AAF0YF87_9TREE</name>
<feature type="compositionally biased region" description="Basic and acidic residues" evidence="1">
    <location>
        <begin position="260"/>
        <end position="273"/>
    </location>
</feature>
<evidence type="ECO:0000256" key="1">
    <source>
        <dbReference type="SAM" id="MobiDB-lite"/>
    </source>
</evidence>
<proteinExistence type="predicted"/>
<dbReference type="AlphaFoldDB" id="A0AAF0YF87"/>
<dbReference type="EMBL" id="CP086717">
    <property type="protein sequence ID" value="WOO82704.1"/>
    <property type="molecule type" value="Genomic_DNA"/>
</dbReference>
<protein>
    <recommendedName>
        <fullName evidence="4">BRCT domain-containing protein</fullName>
    </recommendedName>
</protein>
<gene>
    <name evidence="2" type="ORF">LOC62_04G006188</name>
</gene>
<feature type="compositionally biased region" description="Low complexity" evidence="1">
    <location>
        <begin position="179"/>
        <end position="250"/>
    </location>
</feature>
<evidence type="ECO:0000313" key="2">
    <source>
        <dbReference type="EMBL" id="WOO82704.1"/>
    </source>
</evidence>
<dbReference type="Proteomes" id="UP000827549">
    <property type="component" value="Chromosome 4"/>
</dbReference>
<sequence>MSRHKLSLNVFKGCTIFVQSKDYQDRTLDMDRITACINSRMLLDATHIEGAFGGWQIRADEAVQRVDALAARRSSLPPLGINSPALVMGSRPPPLPVHEEEPDHKPPKATLSDLFTPEPEDEQAQNEIDLSPTLKIEPRPAHLPVHEEEHDRDPPKATLMDLFTPEPEDERPQSDSDLSPAPTTPASPACSSGRSATPASPTIPSAISATPPSPTSPSASSATPASPAFPSASPTPGAEEPAYEYGPPEYGKLDDDGEDKVDPPDAKAKEGTLHQDGLTEEEDDELELLYDEEDRLKGSDHQRKVQADDNRLRQLFWHSEEVPVKFYLEGTSQGIKTIIEMFGGEVVDKQSARLCILPLDVGVRATEAAHRDIVERKGTHPLSQAVSHDYVWSCIKNSALGPTDKFLVKLPVKRYKAA</sequence>
<feature type="region of interest" description="Disordered" evidence="1">
    <location>
        <begin position="82"/>
        <end position="283"/>
    </location>
</feature>
<feature type="compositionally biased region" description="Basic and acidic residues" evidence="1">
    <location>
        <begin position="136"/>
        <end position="155"/>
    </location>
</feature>
<organism evidence="2 3">
    <name type="scientific">Vanrija pseudolonga</name>
    <dbReference type="NCBI Taxonomy" id="143232"/>
    <lineage>
        <taxon>Eukaryota</taxon>
        <taxon>Fungi</taxon>
        <taxon>Dikarya</taxon>
        <taxon>Basidiomycota</taxon>
        <taxon>Agaricomycotina</taxon>
        <taxon>Tremellomycetes</taxon>
        <taxon>Trichosporonales</taxon>
        <taxon>Trichosporonaceae</taxon>
        <taxon>Vanrija</taxon>
    </lineage>
</organism>
<dbReference type="GeneID" id="87809414"/>
<evidence type="ECO:0000313" key="3">
    <source>
        <dbReference type="Proteomes" id="UP000827549"/>
    </source>
</evidence>
<keyword evidence="3" id="KW-1185">Reference proteome</keyword>
<reference evidence="2" key="1">
    <citation type="submission" date="2023-10" db="EMBL/GenBank/DDBJ databases">
        <authorList>
            <person name="Noh H."/>
        </authorList>
    </citation>
    <scope>NUCLEOTIDE SEQUENCE</scope>
    <source>
        <strain evidence="2">DUCC4014</strain>
    </source>
</reference>
<dbReference type="RefSeq" id="XP_062628736.1">
    <property type="nucleotide sequence ID" value="XM_062772752.1"/>
</dbReference>
<accession>A0AAF0YF87</accession>